<feature type="region of interest" description="Disordered" evidence="5">
    <location>
        <begin position="393"/>
        <end position="481"/>
    </location>
</feature>
<evidence type="ECO:0000256" key="4">
    <source>
        <dbReference type="ARBA" id="ARBA00023163"/>
    </source>
</evidence>
<dbReference type="Gene3D" id="1.10.10.10">
    <property type="entry name" value="Winged helix-like DNA-binding domain superfamily/Winged helix DNA-binding domain"/>
    <property type="match status" value="1"/>
</dbReference>
<dbReference type="AlphaFoldDB" id="A0ABD5DYS5"/>
<evidence type="ECO:0000313" key="10">
    <source>
        <dbReference type="Proteomes" id="UP001183607"/>
    </source>
</evidence>
<dbReference type="InterPro" id="IPR013324">
    <property type="entry name" value="RNA_pol_sigma_r3/r4-like"/>
</dbReference>
<dbReference type="GO" id="GO:0016987">
    <property type="term" value="F:sigma factor activity"/>
    <property type="evidence" value="ECO:0007669"/>
    <property type="project" value="UniProtKB-KW"/>
</dbReference>
<dbReference type="EMBL" id="JAVRER010000002">
    <property type="protein sequence ID" value="MDT0414306.1"/>
    <property type="molecule type" value="Genomic_DNA"/>
</dbReference>
<sequence length="481" mass="52381">MRSDQQLETLLAELRPSVLGALVRRHGQFDGCEDAAQEALVAAATQWPVEGIPENARGWLLTVAGRRLTDYWRSDAARRAREATVASMALPEASLAPAPDDEDVVSADDDTLILLFMCCHPVLTQSSQVALTLRAVGGLTTEEIARAFMVPQASMSRRISRAKQQIKNDGMDFRMPPEAERPGRTRAVLRVLYLIFNEGYTATVGPDLLRPDLTAEAIRLTRQAHRVLPDDAEVTGLLALMLLTEARRPARTLADGDLVPMAEQDRSRWNGALAEEGLALVVEALSRPGAGFYRLQAAIAAVHVETPEGGETDWPQILALYDLLEQIAPGAAVRLNRAVAMAMVKGPREGLRLLEPLERDRWMAGSHRLSAVRAHLLEMAGDTDGAREAYRAAARQAGTGPEQRFLSERAERVGAAGTAKAGGGRGGTESGGRELAADERESRTEQHERAAGEGESAREEPLRHDRPHGPGDRAKRLRARR</sequence>
<evidence type="ECO:0000259" key="7">
    <source>
        <dbReference type="Pfam" id="PF08281"/>
    </source>
</evidence>
<comment type="similarity">
    <text evidence="1">Belongs to the sigma-70 factor family. ECF subfamily.</text>
</comment>
<comment type="caution">
    <text evidence="9">The sequence shown here is derived from an EMBL/GenBank/DDBJ whole genome shotgun (WGS) entry which is preliminary data.</text>
</comment>
<feature type="domain" description="DUF6596" evidence="8">
    <location>
        <begin position="184"/>
        <end position="284"/>
    </location>
</feature>
<organism evidence="9 10">
    <name type="scientific">Streptomyces evansiae</name>
    <dbReference type="NCBI Taxonomy" id="3075535"/>
    <lineage>
        <taxon>Bacteria</taxon>
        <taxon>Bacillati</taxon>
        <taxon>Actinomycetota</taxon>
        <taxon>Actinomycetes</taxon>
        <taxon>Kitasatosporales</taxon>
        <taxon>Streptomycetaceae</taxon>
        <taxon>Streptomyces</taxon>
    </lineage>
</organism>
<feature type="domain" description="RNA polymerase sigma factor 70 region 4 type 2" evidence="7">
    <location>
        <begin position="115"/>
        <end position="165"/>
    </location>
</feature>
<dbReference type="Gene3D" id="1.10.1740.10">
    <property type="match status" value="1"/>
</dbReference>
<keyword evidence="2" id="KW-0805">Transcription regulation</keyword>
<dbReference type="InterPro" id="IPR013325">
    <property type="entry name" value="RNA_pol_sigma_r2"/>
</dbReference>
<dbReference type="Pfam" id="PF20239">
    <property type="entry name" value="DUF6596"/>
    <property type="match status" value="1"/>
</dbReference>
<dbReference type="SUPFAM" id="SSF88946">
    <property type="entry name" value="Sigma2 domain of RNA polymerase sigma factors"/>
    <property type="match status" value="1"/>
</dbReference>
<keyword evidence="4" id="KW-0804">Transcription</keyword>
<dbReference type="InterPro" id="IPR013249">
    <property type="entry name" value="RNA_pol_sigma70_r4_t2"/>
</dbReference>
<evidence type="ECO:0000259" key="6">
    <source>
        <dbReference type="Pfam" id="PF04542"/>
    </source>
</evidence>
<evidence type="ECO:0000256" key="1">
    <source>
        <dbReference type="ARBA" id="ARBA00010641"/>
    </source>
</evidence>
<dbReference type="InterPro" id="IPR046531">
    <property type="entry name" value="DUF6596"/>
</dbReference>
<dbReference type="Proteomes" id="UP001183607">
    <property type="component" value="Unassembled WGS sequence"/>
</dbReference>
<dbReference type="PANTHER" id="PTHR47756">
    <property type="entry name" value="BLL6612 PROTEIN-RELATED"/>
    <property type="match status" value="1"/>
</dbReference>
<feature type="compositionally biased region" description="Gly residues" evidence="5">
    <location>
        <begin position="420"/>
        <end position="430"/>
    </location>
</feature>
<reference evidence="10" key="1">
    <citation type="submission" date="2023-07" db="EMBL/GenBank/DDBJ databases">
        <title>30 novel species of actinomycetes from the DSMZ collection.</title>
        <authorList>
            <person name="Nouioui I."/>
        </authorList>
    </citation>
    <scope>NUCLEOTIDE SEQUENCE [LARGE SCALE GENOMIC DNA]</scope>
    <source>
        <strain evidence="10">DSM 41982</strain>
    </source>
</reference>
<dbReference type="RefSeq" id="WP_311676560.1">
    <property type="nucleotide sequence ID" value="NZ_JAVRER010000002.1"/>
</dbReference>
<feature type="domain" description="RNA polymerase sigma-70 region 2" evidence="6">
    <location>
        <begin position="12"/>
        <end position="76"/>
    </location>
</feature>
<dbReference type="NCBIfam" id="TIGR02937">
    <property type="entry name" value="sigma70-ECF"/>
    <property type="match status" value="1"/>
</dbReference>
<evidence type="ECO:0000256" key="2">
    <source>
        <dbReference type="ARBA" id="ARBA00023015"/>
    </source>
</evidence>
<dbReference type="InterPro" id="IPR036388">
    <property type="entry name" value="WH-like_DNA-bd_sf"/>
</dbReference>
<dbReference type="SUPFAM" id="SSF88659">
    <property type="entry name" value="Sigma3 and sigma4 domains of RNA polymerase sigma factors"/>
    <property type="match status" value="1"/>
</dbReference>
<keyword evidence="3" id="KW-0731">Sigma factor</keyword>
<feature type="compositionally biased region" description="Basic and acidic residues" evidence="5">
    <location>
        <begin position="431"/>
        <end position="474"/>
    </location>
</feature>
<gene>
    <name evidence="9" type="ORF">RM574_02280</name>
</gene>
<dbReference type="PANTHER" id="PTHR47756:SF2">
    <property type="entry name" value="BLL6612 PROTEIN"/>
    <property type="match status" value="1"/>
</dbReference>
<accession>A0ABD5DYS5</accession>
<dbReference type="InterPro" id="IPR007627">
    <property type="entry name" value="RNA_pol_sigma70_r2"/>
</dbReference>
<protein>
    <submittedName>
        <fullName evidence="9">Sigma-70 family RNA polymerase sigma factor</fullName>
    </submittedName>
</protein>
<evidence type="ECO:0000259" key="8">
    <source>
        <dbReference type="Pfam" id="PF20239"/>
    </source>
</evidence>
<evidence type="ECO:0000256" key="3">
    <source>
        <dbReference type="ARBA" id="ARBA00023082"/>
    </source>
</evidence>
<dbReference type="Pfam" id="PF04542">
    <property type="entry name" value="Sigma70_r2"/>
    <property type="match status" value="1"/>
</dbReference>
<name>A0ABD5DYS5_9ACTN</name>
<dbReference type="Pfam" id="PF08281">
    <property type="entry name" value="Sigma70_r4_2"/>
    <property type="match status" value="1"/>
</dbReference>
<dbReference type="InterPro" id="IPR014284">
    <property type="entry name" value="RNA_pol_sigma-70_dom"/>
</dbReference>
<proteinExistence type="inferred from homology"/>
<evidence type="ECO:0000313" key="9">
    <source>
        <dbReference type="EMBL" id="MDT0414306.1"/>
    </source>
</evidence>
<evidence type="ECO:0000256" key="5">
    <source>
        <dbReference type="SAM" id="MobiDB-lite"/>
    </source>
</evidence>